<dbReference type="KEGG" id="abas:ACPOL_0257"/>
<gene>
    <name evidence="1" type="ORF">ACPOL_0257</name>
</gene>
<dbReference type="Proteomes" id="UP000253606">
    <property type="component" value="Chromosome"/>
</dbReference>
<dbReference type="AlphaFoldDB" id="A0A2Z5FS81"/>
<proteinExistence type="predicted"/>
<accession>A0A2Z5FS81</accession>
<evidence type="ECO:0000313" key="2">
    <source>
        <dbReference type="Proteomes" id="UP000253606"/>
    </source>
</evidence>
<evidence type="ECO:0000313" key="1">
    <source>
        <dbReference type="EMBL" id="AXC09642.1"/>
    </source>
</evidence>
<keyword evidence="2" id="KW-1185">Reference proteome</keyword>
<name>A0A2Z5FS81_9BACT</name>
<sequence>MAITRGHTQAAVAALSQRIKIGLEIANLRGEILPKPRSAFFATLDKETAARIANSYLKHEALSHAIIDVRQK</sequence>
<organism evidence="1 2">
    <name type="scientific">Acidisarcina polymorpha</name>
    <dbReference type="NCBI Taxonomy" id="2211140"/>
    <lineage>
        <taxon>Bacteria</taxon>
        <taxon>Pseudomonadati</taxon>
        <taxon>Acidobacteriota</taxon>
        <taxon>Terriglobia</taxon>
        <taxon>Terriglobales</taxon>
        <taxon>Acidobacteriaceae</taxon>
        <taxon>Acidisarcina</taxon>
    </lineage>
</organism>
<dbReference type="EMBL" id="CP030840">
    <property type="protein sequence ID" value="AXC09642.1"/>
    <property type="molecule type" value="Genomic_DNA"/>
</dbReference>
<reference evidence="1 2" key="1">
    <citation type="journal article" date="2018" name="Front. Microbiol.">
        <title>Hydrolytic Capabilities as a Key to Environmental Success: Chitinolytic and Cellulolytic Acidobacteria From Acidic Sub-arctic Soils and Boreal Peatlands.</title>
        <authorList>
            <person name="Belova S.E."/>
            <person name="Ravin N.V."/>
            <person name="Pankratov T.A."/>
            <person name="Rakitin A.L."/>
            <person name="Ivanova A.A."/>
            <person name="Beletsky A.V."/>
            <person name="Mardanov A.V."/>
            <person name="Sinninghe Damste J.S."/>
            <person name="Dedysh S.N."/>
        </authorList>
    </citation>
    <scope>NUCLEOTIDE SEQUENCE [LARGE SCALE GENOMIC DNA]</scope>
    <source>
        <strain evidence="1 2">SBC82</strain>
    </source>
</reference>
<protein>
    <submittedName>
        <fullName evidence="1">Uncharacterized protein</fullName>
    </submittedName>
</protein>